<evidence type="ECO:0000256" key="1">
    <source>
        <dbReference type="SAM" id="Phobius"/>
    </source>
</evidence>
<proteinExistence type="predicted"/>
<dbReference type="GO" id="GO:0006644">
    <property type="term" value="P:phospholipid metabolic process"/>
    <property type="evidence" value="ECO:0007669"/>
    <property type="project" value="InterPro"/>
</dbReference>
<keyword evidence="3" id="KW-1185">Reference proteome</keyword>
<feature type="transmembrane region" description="Helical" evidence="1">
    <location>
        <begin position="164"/>
        <end position="186"/>
    </location>
</feature>
<reference evidence="2" key="1">
    <citation type="submission" date="2020-05" db="EMBL/GenBank/DDBJ databases">
        <title>WGS assembly of Panicum virgatum.</title>
        <authorList>
            <person name="Lovell J.T."/>
            <person name="Jenkins J."/>
            <person name="Shu S."/>
            <person name="Juenger T.E."/>
            <person name="Schmutz J."/>
        </authorList>
    </citation>
    <scope>NUCLEOTIDE SEQUENCE</scope>
    <source>
        <strain evidence="2">AP13</strain>
    </source>
</reference>
<name>A0A8T0V159_PANVG</name>
<evidence type="ECO:0000313" key="2">
    <source>
        <dbReference type="EMBL" id="KAG2625979.1"/>
    </source>
</evidence>
<sequence>MKSSAFFLLRIRGRKILNLPWLLTNFHLKKYSETRMHSMYRLIRWLRCLFIAPCCRAGKEDRRGSSSRARGLVAETVDLYNACPLRTGRGEDAAAAAAEHPPGPPHPYLTTHGGKVARLHLVDWVVLALLVAVDVGLNLVEPFHRFVGEDMMADLRYPLKSNTVPVWTVPIYAVIGPIIIFVGIYVKRRNVCWDLLL</sequence>
<evidence type="ECO:0000313" key="3">
    <source>
        <dbReference type="Proteomes" id="UP000823388"/>
    </source>
</evidence>
<keyword evidence="1" id="KW-0812">Transmembrane</keyword>
<dbReference type="PANTHER" id="PTHR10165">
    <property type="entry name" value="LIPID PHOSPHATE PHOSPHATASE"/>
    <property type="match status" value="1"/>
</dbReference>
<dbReference type="PANTHER" id="PTHR10165:SF163">
    <property type="entry name" value="OS05G0549900 PROTEIN"/>
    <property type="match status" value="1"/>
</dbReference>
<keyword evidence="1" id="KW-0472">Membrane</keyword>
<dbReference type="GO" id="GO:0046839">
    <property type="term" value="P:phospholipid dephosphorylation"/>
    <property type="evidence" value="ECO:0007669"/>
    <property type="project" value="TreeGrafter"/>
</dbReference>
<dbReference type="InterPro" id="IPR043216">
    <property type="entry name" value="PAP-like"/>
</dbReference>
<gene>
    <name evidence="2" type="ORF">PVAP13_3KG281227</name>
</gene>
<dbReference type="EMBL" id="CM029041">
    <property type="protein sequence ID" value="KAG2625979.1"/>
    <property type="molecule type" value="Genomic_DNA"/>
</dbReference>
<dbReference type="GO" id="GO:0008195">
    <property type="term" value="F:phosphatidate phosphatase activity"/>
    <property type="evidence" value="ECO:0007669"/>
    <property type="project" value="TreeGrafter"/>
</dbReference>
<keyword evidence="1" id="KW-1133">Transmembrane helix</keyword>
<accession>A0A8T0V159</accession>
<dbReference type="GO" id="GO:0016020">
    <property type="term" value="C:membrane"/>
    <property type="evidence" value="ECO:0007669"/>
    <property type="project" value="TreeGrafter"/>
</dbReference>
<protein>
    <submittedName>
        <fullName evidence="2">Uncharacterized protein</fullName>
    </submittedName>
</protein>
<dbReference type="Proteomes" id="UP000823388">
    <property type="component" value="Chromosome 3K"/>
</dbReference>
<feature type="transmembrane region" description="Helical" evidence="1">
    <location>
        <begin position="121"/>
        <end position="144"/>
    </location>
</feature>
<dbReference type="AlphaFoldDB" id="A0A8T0V159"/>
<organism evidence="2 3">
    <name type="scientific">Panicum virgatum</name>
    <name type="common">Blackwell switchgrass</name>
    <dbReference type="NCBI Taxonomy" id="38727"/>
    <lineage>
        <taxon>Eukaryota</taxon>
        <taxon>Viridiplantae</taxon>
        <taxon>Streptophyta</taxon>
        <taxon>Embryophyta</taxon>
        <taxon>Tracheophyta</taxon>
        <taxon>Spermatophyta</taxon>
        <taxon>Magnoliopsida</taxon>
        <taxon>Liliopsida</taxon>
        <taxon>Poales</taxon>
        <taxon>Poaceae</taxon>
        <taxon>PACMAD clade</taxon>
        <taxon>Panicoideae</taxon>
        <taxon>Panicodae</taxon>
        <taxon>Paniceae</taxon>
        <taxon>Panicinae</taxon>
        <taxon>Panicum</taxon>
        <taxon>Panicum sect. Hiantes</taxon>
    </lineage>
</organism>
<comment type="caution">
    <text evidence="2">The sequence shown here is derived from an EMBL/GenBank/DDBJ whole genome shotgun (WGS) entry which is preliminary data.</text>
</comment>